<evidence type="ECO:0000313" key="1">
    <source>
        <dbReference type="EMBL" id="GIY02689.1"/>
    </source>
</evidence>
<proteinExistence type="predicted"/>
<dbReference type="AlphaFoldDB" id="A0AAV4Q052"/>
<evidence type="ECO:0000313" key="2">
    <source>
        <dbReference type="Proteomes" id="UP001054945"/>
    </source>
</evidence>
<reference evidence="1 2" key="1">
    <citation type="submission" date="2021-06" db="EMBL/GenBank/DDBJ databases">
        <title>Caerostris extrusa draft genome.</title>
        <authorList>
            <person name="Kono N."/>
            <person name="Arakawa K."/>
        </authorList>
    </citation>
    <scope>NUCLEOTIDE SEQUENCE [LARGE SCALE GENOMIC DNA]</scope>
</reference>
<sequence>MITPLQKYIDGKKEEFFGCLLEDREVQSFASISGRGKYPGSISLSVADERRAQGFLCPDSSGTFIRSGETSVVF</sequence>
<organism evidence="1 2">
    <name type="scientific">Caerostris extrusa</name>
    <name type="common">Bark spider</name>
    <name type="synonym">Caerostris bankana</name>
    <dbReference type="NCBI Taxonomy" id="172846"/>
    <lineage>
        <taxon>Eukaryota</taxon>
        <taxon>Metazoa</taxon>
        <taxon>Ecdysozoa</taxon>
        <taxon>Arthropoda</taxon>
        <taxon>Chelicerata</taxon>
        <taxon>Arachnida</taxon>
        <taxon>Araneae</taxon>
        <taxon>Araneomorphae</taxon>
        <taxon>Entelegynae</taxon>
        <taxon>Araneoidea</taxon>
        <taxon>Araneidae</taxon>
        <taxon>Caerostris</taxon>
    </lineage>
</organism>
<dbReference type="EMBL" id="BPLR01005484">
    <property type="protein sequence ID" value="GIY02689.1"/>
    <property type="molecule type" value="Genomic_DNA"/>
</dbReference>
<protein>
    <submittedName>
        <fullName evidence="1">Uncharacterized protein</fullName>
    </submittedName>
</protein>
<keyword evidence="2" id="KW-1185">Reference proteome</keyword>
<name>A0AAV4Q052_CAEEX</name>
<gene>
    <name evidence="1" type="ORF">CEXT_553611</name>
</gene>
<accession>A0AAV4Q052</accession>
<dbReference type="Proteomes" id="UP001054945">
    <property type="component" value="Unassembled WGS sequence"/>
</dbReference>
<comment type="caution">
    <text evidence="1">The sequence shown here is derived from an EMBL/GenBank/DDBJ whole genome shotgun (WGS) entry which is preliminary data.</text>
</comment>